<evidence type="ECO:0000313" key="1">
    <source>
        <dbReference type="EMBL" id="CCI54155.1"/>
    </source>
</evidence>
<sequence length="87" mass="8918">MSRPAGAFDLAEDDTIASVLGAYAAAVAGSRARVAGLGWTTWSRATGAAPCRCALCCFMCCVSSPSIAATPTSFASRCWPPEASQRV</sequence>
<name>A0A077MDZ5_9MICO</name>
<comment type="caution">
    <text evidence="1">The sequence shown here is derived from an EMBL/GenBank/DDBJ whole genome shotgun (WGS) entry which is preliminary data.</text>
</comment>
<accession>A0A077MDZ5</accession>
<dbReference type="EMBL" id="CAJC01000173">
    <property type="protein sequence ID" value="CCI54155.1"/>
    <property type="molecule type" value="Genomic_DNA"/>
</dbReference>
<reference evidence="1 2" key="1">
    <citation type="journal article" date="2013" name="ISME J.">
        <title>A metabolic model for members of the genus Tetrasphaera involved in enhanced biological phosphorus removal.</title>
        <authorList>
            <person name="Kristiansen R."/>
            <person name="Nguyen H.T.T."/>
            <person name="Saunders A.M."/>
            <person name="Nielsen J.L."/>
            <person name="Wimmer R."/>
            <person name="Le V.Q."/>
            <person name="McIlroy S.J."/>
            <person name="Petrovski S."/>
            <person name="Seviour R.J."/>
            <person name="Calteau A."/>
            <person name="Nielsen K.L."/>
            <person name="Nielsen P.H."/>
        </authorList>
    </citation>
    <scope>NUCLEOTIDE SEQUENCE [LARGE SCALE GENOMIC DNA]</scope>
    <source>
        <strain evidence="1 2">Ben 74</strain>
    </source>
</reference>
<keyword evidence="2" id="KW-1185">Reference proteome</keyword>
<proteinExistence type="predicted"/>
<dbReference type="AlphaFoldDB" id="A0A077MDZ5"/>
<dbReference type="Proteomes" id="UP000035720">
    <property type="component" value="Unassembled WGS sequence"/>
</dbReference>
<dbReference type="STRING" id="1193518.BN13_600014"/>
<organism evidence="1 2">
    <name type="scientific">Nostocoides jenkinsii Ben 74</name>
    <dbReference type="NCBI Taxonomy" id="1193518"/>
    <lineage>
        <taxon>Bacteria</taxon>
        <taxon>Bacillati</taxon>
        <taxon>Actinomycetota</taxon>
        <taxon>Actinomycetes</taxon>
        <taxon>Micrococcales</taxon>
        <taxon>Intrasporangiaceae</taxon>
        <taxon>Nostocoides</taxon>
    </lineage>
</organism>
<protein>
    <submittedName>
        <fullName evidence="1">Uncharacterized protein</fullName>
    </submittedName>
</protein>
<evidence type="ECO:0000313" key="2">
    <source>
        <dbReference type="Proteomes" id="UP000035720"/>
    </source>
</evidence>
<gene>
    <name evidence="1" type="ORF">BN13_600014</name>
</gene>